<comment type="caution">
    <text evidence="1">The sequence shown here is derived from an EMBL/GenBank/DDBJ whole genome shotgun (WGS) entry which is preliminary data.</text>
</comment>
<dbReference type="Proteomes" id="UP000257109">
    <property type="component" value="Unassembled WGS sequence"/>
</dbReference>
<proteinExistence type="predicted"/>
<dbReference type="OrthoDB" id="1740800at2759"/>
<dbReference type="AlphaFoldDB" id="A0A371FKN7"/>
<feature type="non-terminal residue" evidence="1">
    <location>
        <position position="1"/>
    </location>
</feature>
<organism evidence="1 2">
    <name type="scientific">Mucuna pruriens</name>
    <name type="common">Velvet bean</name>
    <name type="synonym">Dolichos pruriens</name>
    <dbReference type="NCBI Taxonomy" id="157652"/>
    <lineage>
        <taxon>Eukaryota</taxon>
        <taxon>Viridiplantae</taxon>
        <taxon>Streptophyta</taxon>
        <taxon>Embryophyta</taxon>
        <taxon>Tracheophyta</taxon>
        <taxon>Spermatophyta</taxon>
        <taxon>Magnoliopsida</taxon>
        <taxon>eudicotyledons</taxon>
        <taxon>Gunneridae</taxon>
        <taxon>Pentapetalae</taxon>
        <taxon>rosids</taxon>
        <taxon>fabids</taxon>
        <taxon>Fabales</taxon>
        <taxon>Fabaceae</taxon>
        <taxon>Papilionoideae</taxon>
        <taxon>50 kb inversion clade</taxon>
        <taxon>NPAAA clade</taxon>
        <taxon>indigoferoid/millettioid clade</taxon>
        <taxon>Phaseoleae</taxon>
        <taxon>Mucuna</taxon>
    </lineage>
</organism>
<evidence type="ECO:0000313" key="1">
    <source>
        <dbReference type="EMBL" id="RDX78831.1"/>
    </source>
</evidence>
<name>A0A371FKN7_MUCPR</name>
<evidence type="ECO:0000313" key="2">
    <source>
        <dbReference type="Proteomes" id="UP000257109"/>
    </source>
</evidence>
<sequence>LLHHIPPTTLCHCTNITTFHSLPYVNAQTSPANTSFVDIPTNHQTTNLTPIISKDTKSKDKLQFLEERLRAIEEIDHYGFDAAYLCLIPNVVIPHKFKILDFDKYKGNTYQKNYLTMYCRKIVSCAHDDKLLVHFF</sequence>
<accession>A0A371FKN7</accession>
<keyword evidence="2" id="KW-1185">Reference proteome</keyword>
<reference evidence="1" key="1">
    <citation type="submission" date="2018-05" db="EMBL/GenBank/DDBJ databases">
        <title>Draft genome of Mucuna pruriens seed.</title>
        <authorList>
            <person name="Nnadi N.E."/>
            <person name="Vos R."/>
            <person name="Hasami M.H."/>
            <person name="Devisetty U.K."/>
            <person name="Aguiy J.C."/>
        </authorList>
    </citation>
    <scope>NUCLEOTIDE SEQUENCE [LARGE SCALE GENOMIC DNA]</scope>
    <source>
        <strain evidence="1">JCA_2017</strain>
    </source>
</reference>
<protein>
    <submittedName>
        <fullName evidence="1">Uncharacterized protein</fullName>
    </submittedName>
</protein>
<dbReference type="EMBL" id="QJKJ01008731">
    <property type="protein sequence ID" value="RDX78831.1"/>
    <property type="molecule type" value="Genomic_DNA"/>
</dbReference>
<gene>
    <name evidence="1" type="ORF">CR513_40834</name>
</gene>